<accession>A0ABS5ZKG5</accession>
<keyword evidence="2" id="KW-1185">Reference proteome</keyword>
<dbReference type="EMBL" id="JAGSOY010000083">
    <property type="protein sequence ID" value="MBU2713487.1"/>
    <property type="molecule type" value="Genomic_DNA"/>
</dbReference>
<evidence type="ECO:0008006" key="3">
    <source>
        <dbReference type="Google" id="ProtNLM"/>
    </source>
</evidence>
<sequence length="112" mass="13139">NIIKKYQDKPYFQKVNAERVPVESIIKMIDVGIADITLAYPVVSYPIKGMLKYMLGYIAAPKTPWGDKVIADLNKVIEQYRSSEKFLYFTFEWFDTKAIERVKSFIREAYQD</sequence>
<reference evidence="1 2" key="1">
    <citation type="submission" date="2021-04" db="EMBL/GenBank/DDBJ databases">
        <authorList>
            <person name="Pira H."/>
            <person name="Risdian C."/>
            <person name="Wink J."/>
        </authorList>
    </citation>
    <scope>NUCLEOTIDE SEQUENCE [LARGE SCALE GENOMIC DNA]</scope>
    <source>
        <strain evidence="1 2">WH53</strain>
    </source>
</reference>
<proteinExistence type="predicted"/>
<feature type="non-terminal residue" evidence="1">
    <location>
        <position position="1"/>
    </location>
</feature>
<protein>
    <recommendedName>
        <fullName evidence="3">ABC transporter substrate-binding protein</fullName>
    </recommendedName>
</protein>
<dbReference type="RefSeq" id="WP_215821773.1">
    <property type="nucleotide sequence ID" value="NZ_JAGSOY010000083.1"/>
</dbReference>
<dbReference type="Proteomes" id="UP000690515">
    <property type="component" value="Unassembled WGS sequence"/>
</dbReference>
<gene>
    <name evidence="1" type="ORF">KCG35_20720</name>
</gene>
<evidence type="ECO:0000313" key="2">
    <source>
        <dbReference type="Proteomes" id="UP000690515"/>
    </source>
</evidence>
<evidence type="ECO:0000313" key="1">
    <source>
        <dbReference type="EMBL" id="MBU2713487.1"/>
    </source>
</evidence>
<comment type="caution">
    <text evidence="1">The sequence shown here is derived from an EMBL/GenBank/DDBJ whole genome shotgun (WGS) entry which is preliminary data.</text>
</comment>
<organism evidence="1 2">
    <name type="scientific">Zooshikella harenae</name>
    <dbReference type="NCBI Taxonomy" id="2827238"/>
    <lineage>
        <taxon>Bacteria</taxon>
        <taxon>Pseudomonadati</taxon>
        <taxon>Pseudomonadota</taxon>
        <taxon>Gammaproteobacteria</taxon>
        <taxon>Oceanospirillales</taxon>
        <taxon>Zooshikellaceae</taxon>
        <taxon>Zooshikella</taxon>
    </lineage>
</organism>
<name>A0ABS5ZKG5_9GAMM</name>